<gene>
    <name evidence="1" type="ORF">FE782_10505</name>
</gene>
<dbReference type="AlphaFoldDB" id="A0A5R9GE52"/>
<evidence type="ECO:0000313" key="2">
    <source>
        <dbReference type="Proteomes" id="UP000309676"/>
    </source>
</evidence>
<protein>
    <submittedName>
        <fullName evidence="1">Uncharacterized protein</fullName>
    </submittedName>
</protein>
<sequence>MKIVLMTKDTKTKLFKLTRNDDSILVLTRYVDTKPEVQAEYLEYKAIRYNRWKEHGSFIKLVNKCLKTNYSDKRGDRKVFLEHLFNERYEKLLSSAGVQ</sequence>
<proteinExistence type="predicted"/>
<organism evidence="1 2">
    <name type="scientific">Paenibacillus antri</name>
    <dbReference type="NCBI Taxonomy" id="2582848"/>
    <lineage>
        <taxon>Bacteria</taxon>
        <taxon>Bacillati</taxon>
        <taxon>Bacillota</taxon>
        <taxon>Bacilli</taxon>
        <taxon>Bacillales</taxon>
        <taxon>Paenibacillaceae</taxon>
        <taxon>Paenibacillus</taxon>
    </lineage>
</organism>
<accession>A0A5R9GE52</accession>
<comment type="caution">
    <text evidence="1">The sequence shown here is derived from an EMBL/GenBank/DDBJ whole genome shotgun (WGS) entry which is preliminary data.</text>
</comment>
<evidence type="ECO:0000313" key="1">
    <source>
        <dbReference type="EMBL" id="TLS52390.1"/>
    </source>
</evidence>
<keyword evidence="2" id="KW-1185">Reference proteome</keyword>
<dbReference type="RefSeq" id="WP_138194046.1">
    <property type="nucleotide sequence ID" value="NZ_VCIW01000005.1"/>
</dbReference>
<dbReference type="EMBL" id="VCIW01000005">
    <property type="protein sequence ID" value="TLS52390.1"/>
    <property type="molecule type" value="Genomic_DNA"/>
</dbReference>
<reference evidence="1 2" key="1">
    <citation type="submission" date="2019-05" db="EMBL/GenBank/DDBJ databases">
        <authorList>
            <person name="Narsing Rao M.P."/>
            <person name="Li W.J."/>
        </authorList>
    </citation>
    <scope>NUCLEOTIDE SEQUENCE [LARGE SCALE GENOMIC DNA]</scope>
    <source>
        <strain evidence="1 2">SYSU_K30003</strain>
    </source>
</reference>
<name>A0A5R9GE52_9BACL</name>
<dbReference type="Proteomes" id="UP000309676">
    <property type="component" value="Unassembled WGS sequence"/>
</dbReference>